<sequence>MERRPRSAPAARRVAPIPTKRPGSAHAWTEAKRRDAKREELLALIEGCGVNPVLDAASQKVLKTDPTRAKAALKKLDFAAHAARCGLQKGQPVAAQAALKKIEATATGLHRTVTAMADERDHFKYVSEELERRLLGNMRSKQSQIEALTMRVKHDRDALLSTLNSLRERNELLEEQVERLEIDLAGTRARLNERDRRHYYKDIGGGTIPYVEHARANYEYGCELREAPWSADAEKHKAATEKARAPETAASRKAALDNGACLLVKQDASTNTEGASVETAALRRSLMVLSSLSREANLWPRKIVREALLVASQCGVETRARALALDCLIRLAGYEANKRQFWAHRPLRRLLYATAFERLAPGPLVNRAKERLLTLLPDATLLAKLGPLAATLARQARAKADADAAAPLGDFAGLMKGATVVLDQKALGDALDLAAAGGLAGRDAGTRYAVIETLYLLSQPPPLRRAVWVHRGARHALLAAVDHAPDFETKDKALQAVASLLLQNQNQAEIYKDDDFVRVLTGDPVLELLVPPDMRDDASAPVPAPKSPTTLAEAIHEDMVAKGYTRVDPLPPPTPDPREAVLEKARRVRDRANKAGDRAEAAEQAMLRAESLAAADAAANAAERLAADNSCRSPRIAPTLVDGRRTGAERLAEARAMREEAVRREKGRAEPPFRIPRDLLVYLGQ</sequence>
<feature type="coiled-coil region" evidence="1">
    <location>
        <begin position="156"/>
        <end position="190"/>
    </location>
</feature>
<keyword evidence="1" id="KW-0175">Coiled coil</keyword>
<accession>A0A8J2SAE5</accession>
<dbReference type="EMBL" id="CAKKNE010000002">
    <property type="protein sequence ID" value="CAH0367640.1"/>
    <property type="molecule type" value="Genomic_DNA"/>
</dbReference>
<gene>
    <name evidence="3" type="ORF">PECAL_2P06720</name>
</gene>
<protein>
    <submittedName>
        <fullName evidence="3">Uncharacterized protein</fullName>
    </submittedName>
</protein>
<feature type="region of interest" description="Disordered" evidence="2">
    <location>
        <begin position="1"/>
        <end position="30"/>
    </location>
</feature>
<dbReference type="AlphaFoldDB" id="A0A8J2SAE5"/>
<comment type="caution">
    <text evidence="3">The sequence shown here is derived from an EMBL/GenBank/DDBJ whole genome shotgun (WGS) entry which is preliminary data.</text>
</comment>
<evidence type="ECO:0000313" key="4">
    <source>
        <dbReference type="Proteomes" id="UP000789595"/>
    </source>
</evidence>
<name>A0A8J2SAE5_9STRA</name>
<proteinExistence type="predicted"/>
<keyword evidence="4" id="KW-1185">Reference proteome</keyword>
<dbReference type="Proteomes" id="UP000789595">
    <property type="component" value="Unassembled WGS sequence"/>
</dbReference>
<dbReference type="OrthoDB" id="10687308at2759"/>
<organism evidence="3 4">
    <name type="scientific">Pelagomonas calceolata</name>
    <dbReference type="NCBI Taxonomy" id="35677"/>
    <lineage>
        <taxon>Eukaryota</taxon>
        <taxon>Sar</taxon>
        <taxon>Stramenopiles</taxon>
        <taxon>Ochrophyta</taxon>
        <taxon>Pelagophyceae</taxon>
        <taxon>Pelagomonadales</taxon>
        <taxon>Pelagomonadaceae</taxon>
        <taxon>Pelagomonas</taxon>
    </lineage>
</organism>
<feature type="compositionally biased region" description="Low complexity" evidence="2">
    <location>
        <begin position="7"/>
        <end position="18"/>
    </location>
</feature>
<reference evidence="3" key="1">
    <citation type="submission" date="2021-11" db="EMBL/GenBank/DDBJ databases">
        <authorList>
            <consortium name="Genoscope - CEA"/>
            <person name="William W."/>
        </authorList>
    </citation>
    <scope>NUCLEOTIDE SEQUENCE</scope>
</reference>
<evidence type="ECO:0000313" key="3">
    <source>
        <dbReference type="EMBL" id="CAH0367640.1"/>
    </source>
</evidence>
<evidence type="ECO:0000256" key="1">
    <source>
        <dbReference type="SAM" id="Coils"/>
    </source>
</evidence>
<evidence type="ECO:0000256" key="2">
    <source>
        <dbReference type="SAM" id="MobiDB-lite"/>
    </source>
</evidence>